<protein>
    <submittedName>
        <fullName evidence="2">PIN domain-containing protein</fullName>
    </submittedName>
</protein>
<dbReference type="AlphaFoldDB" id="A0A9D7IAT1"/>
<dbReference type="PANTHER" id="PTHR34610">
    <property type="entry name" value="SSL7007 PROTEIN"/>
    <property type="match status" value="1"/>
</dbReference>
<dbReference type="SUPFAM" id="SSF88723">
    <property type="entry name" value="PIN domain-like"/>
    <property type="match status" value="1"/>
</dbReference>
<dbReference type="EMBL" id="JADJNC010000067">
    <property type="protein sequence ID" value="MBK7425508.1"/>
    <property type="molecule type" value="Genomic_DNA"/>
</dbReference>
<proteinExistence type="predicted"/>
<gene>
    <name evidence="2" type="ORF">IPJ48_21815</name>
</gene>
<organism evidence="2 3">
    <name type="scientific">Candidatus Propionivibrio dominans</name>
    <dbReference type="NCBI Taxonomy" id="2954373"/>
    <lineage>
        <taxon>Bacteria</taxon>
        <taxon>Pseudomonadati</taxon>
        <taxon>Pseudomonadota</taxon>
        <taxon>Betaproteobacteria</taxon>
        <taxon>Rhodocyclales</taxon>
        <taxon>Rhodocyclaceae</taxon>
        <taxon>Propionivibrio</taxon>
    </lineage>
</organism>
<dbReference type="Pfam" id="PF13470">
    <property type="entry name" value="PIN_3"/>
    <property type="match status" value="1"/>
</dbReference>
<evidence type="ECO:0000313" key="3">
    <source>
        <dbReference type="Proteomes" id="UP000886602"/>
    </source>
</evidence>
<dbReference type="InterPro" id="IPR002716">
    <property type="entry name" value="PIN_dom"/>
</dbReference>
<sequence>MRIVVDTNVFLGACLGTGAANAVVAACVKGLCVPLMGNALFNEYEDVFGRDDLFVNCKLNRSERDELLDVFFASCEWTRIYFLWRPNLPDEADNHLLELAVAGGAEFIVTRNLRHLRNMELRFPMLRITSPETFFTEL</sequence>
<comment type="caution">
    <text evidence="2">The sequence shown here is derived from an EMBL/GenBank/DDBJ whole genome shotgun (WGS) entry which is preliminary data.</text>
</comment>
<dbReference type="Proteomes" id="UP000886602">
    <property type="component" value="Unassembled WGS sequence"/>
</dbReference>
<evidence type="ECO:0000313" key="2">
    <source>
        <dbReference type="EMBL" id="MBK7425508.1"/>
    </source>
</evidence>
<dbReference type="PROSITE" id="PS51257">
    <property type="entry name" value="PROKAR_LIPOPROTEIN"/>
    <property type="match status" value="1"/>
</dbReference>
<dbReference type="InterPro" id="IPR002850">
    <property type="entry name" value="PIN_toxin-like"/>
</dbReference>
<accession>A0A9D7IAT1</accession>
<reference evidence="2" key="1">
    <citation type="submission" date="2020-10" db="EMBL/GenBank/DDBJ databases">
        <title>Connecting structure to function with the recovery of over 1000 high-quality activated sludge metagenome-assembled genomes encoding full-length rRNA genes using long-read sequencing.</title>
        <authorList>
            <person name="Singleton C.M."/>
            <person name="Petriglieri F."/>
            <person name="Kristensen J.M."/>
            <person name="Kirkegaard R.H."/>
            <person name="Michaelsen T.Y."/>
            <person name="Andersen M.H."/>
            <person name="Karst S.M."/>
            <person name="Dueholm M.S."/>
            <person name="Nielsen P.H."/>
            <person name="Albertsen M."/>
        </authorList>
    </citation>
    <scope>NUCLEOTIDE SEQUENCE</scope>
    <source>
        <strain evidence="2">EsbW_18-Q3-R4-48_MAXAC.044</strain>
    </source>
</reference>
<dbReference type="PANTHER" id="PTHR34610:SF3">
    <property type="entry name" value="SSL7007 PROTEIN"/>
    <property type="match status" value="1"/>
</dbReference>
<feature type="domain" description="PIN" evidence="1">
    <location>
        <begin position="2"/>
        <end position="113"/>
    </location>
</feature>
<evidence type="ECO:0000259" key="1">
    <source>
        <dbReference type="Pfam" id="PF13470"/>
    </source>
</evidence>
<dbReference type="InterPro" id="IPR029060">
    <property type="entry name" value="PIN-like_dom_sf"/>
</dbReference>
<name>A0A9D7IAT1_9RHOO</name>